<comment type="similarity">
    <text evidence="1">Belongs to the peptidase S1C family.</text>
</comment>
<dbReference type="InterPro" id="IPR001478">
    <property type="entry name" value="PDZ"/>
</dbReference>
<organism evidence="5 6">
    <name type="scientific">Pelatocladus maniniholoensis HA4357-MV3</name>
    <dbReference type="NCBI Taxonomy" id="1117104"/>
    <lineage>
        <taxon>Bacteria</taxon>
        <taxon>Bacillati</taxon>
        <taxon>Cyanobacteriota</taxon>
        <taxon>Cyanophyceae</taxon>
        <taxon>Nostocales</taxon>
        <taxon>Nostocaceae</taxon>
        <taxon>Pelatocladus</taxon>
    </lineage>
</organism>
<dbReference type="Pfam" id="PF13180">
    <property type="entry name" value="PDZ_2"/>
    <property type="match status" value="1"/>
</dbReference>
<name>A0A9E3H5R9_9NOST</name>
<dbReference type="SUPFAM" id="SSF50156">
    <property type="entry name" value="PDZ domain-like"/>
    <property type="match status" value="1"/>
</dbReference>
<accession>A0A9E3H5R9</accession>
<dbReference type="Pfam" id="PF13365">
    <property type="entry name" value="Trypsin_2"/>
    <property type="match status" value="1"/>
</dbReference>
<evidence type="ECO:0000313" key="6">
    <source>
        <dbReference type="Proteomes" id="UP000813215"/>
    </source>
</evidence>
<dbReference type="PANTHER" id="PTHR22939">
    <property type="entry name" value="SERINE PROTEASE FAMILY S1C HTRA-RELATED"/>
    <property type="match status" value="1"/>
</dbReference>
<dbReference type="SUPFAM" id="SSF50494">
    <property type="entry name" value="Trypsin-like serine proteases"/>
    <property type="match status" value="1"/>
</dbReference>
<dbReference type="PRINTS" id="PR00834">
    <property type="entry name" value="PROTEASES2C"/>
</dbReference>
<keyword evidence="2 5" id="KW-0645">Protease</keyword>
<dbReference type="GO" id="GO:0006515">
    <property type="term" value="P:protein quality control for misfolded or incompletely synthesized proteins"/>
    <property type="evidence" value="ECO:0007669"/>
    <property type="project" value="TreeGrafter"/>
</dbReference>
<comment type="caution">
    <text evidence="5">The sequence shown here is derived from an EMBL/GenBank/DDBJ whole genome shotgun (WGS) entry which is preliminary data.</text>
</comment>
<dbReference type="GO" id="GO:0004252">
    <property type="term" value="F:serine-type endopeptidase activity"/>
    <property type="evidence" value="ECO:0007669"/>
    <property type="project" value="InterPro"/>
</dbReference>
<reference evidence="5" key="2">
    <citation type="journal article" date="2022" name="Microbiol. Resour. Announc.">
        <title>Metagenome Sequencing to Explore Phylogenomics of Terrestrial Cyanobacteria.</title>
        <authorList>
            <person name="Ward R.D."/>
            <person name="Stajich J.E."/>
            <person name="Johansen J.R."/>
            <person name="Huntemann M."/>
            <person name="Clum A."/>
            <person name="Foster B."/>
            <person name="Foster B."/>
            <person name="Roux S."/>
            <person name="Palaniappan K."/>
            <person name="Varghese N."/>
            <person name="Mukherjee S."/>
            <person name="Reddy T.B.K."/>
            <person name="Daum C."/>
            <person name="Copeland A."/>
            <person name="Chen I.A."/>
            <person name="Ivanova N.N."/>
            <person name="Kyrpides N.C."/>
            <person name="Shapiro N."/>
            <person name="Eloe-Fadrosh E.A."/>
            <person name="Pietrasiak N."/>
        </authorList>
    </citation>
    <scope>NUCLEOTIDE SEQUENCE</scope>
    <source>
        <strain evidence="5">HA4357-MV3</strain>
    </source>
</reference>
<evidence type="ECO:0000313" key="5">
    <source>
        <dbReference type="EMBL" id="MBW4431086.1"/>
    </source>
</evidence>
<dbReference type="InterPro" id="IPR001940">
    <property type="entry name" value="Peptidase_S1C"/>
</dbReference>
<sequence length="303" mass="31622">MSSLLALSNTLADTVEQSGSAVVAINAGKRFSPSGIHWRHGIIVTSDESLQRYDEITVTLSDGRSVLVTFLGHDPSTDIAVFQLQDVEIPVAKIGDATTLKVGHLVLGLARSSEGDLRTAMGAISVITGAWQSMSGGKIDQFIRPDINLYPGFAGGPLVDASGDVVGMNTSGRRGTVLTIPTATVNRVVEQLVAKGRISRGYLGVGMQPVRLPNNLKTTLNLTSAGGVIVVNVEPSGPADKGGVLLGDVLVTFDGVSVSDTADVLALLNNSDRIGKNVKVQAIRGGMLVELTLTVGERPSKED</sequence>
<gene>
    <name evidence="5" type="ORF">KME28_04955</name>
</gene>
<evidence type="ECO:0000256" key="1">
    <source>
        <dbReference type="ARBA" id="ARBA00010541"/>
    </source>
</evidence>
<protein>
    <submittedName>
        <fullName evidence="5">S1C family serine protease</fullName>
    </submittedName>
</protein>
<reference evidence="5" key="1">
    <citation type="submission" date="2021-05" db="EMBL/GenBank/DDBJ databases">
        <authorList>
            <person name="Pietrasiak N."/>
            <person name="Ward R."/>
            <person name="Stajich J.E."/>
            <person name="Kurbessoian T."/>
        </authorList>
    </citation>
    <scope>NUCLEOTIDE SEQUENCE</scope>
    <source>
        <strain evidence="5">HA4357-MV3</strain>
    </source>
</reference>
<dbReference type="EMBL" id="JAHHHW010000049">
    <property type="protein sequence ID" value="MBW4431086.1"/>
    <property type="molecule type" value="Genomic_DNA"/>
</dbReference>
<evidence type="ECO:0000256" key="2">
    <source>
        <dbReference type="ARBA" id="ARBA00022670"/>
    </source>
</evidence>
<evidence type="ECO:0000256" key="3">
    <source>
        <dbReference type="ARBA" id="ARBA00022801"/>
    </source>
</evidence>
<dbReference type="SMART" id="SM00228">
    <property type="entry name" value="PDZ"/>
    <property type="match status" value="1"/>
</dbReference>
<dbReference type="InterPro" id="IPR009003">
    <property type="entry name" value="Peptidase_S1_PA"/>
</dbReference>
<dbReference type="Gene3D" id="2.40.10.120">
    <property type="match status" value="1"/>
</dbReference>
<dbReference type="AlphaFoldDB" id="A0A9E3H5R9"/>
<keyword evidence="3" id="KW-0378">Hydrolase</keyword>
<dbReference type="GO" id="GO:0042597">
    <property type="term" value="C:periplasmic space"/>
    <property type="evidence" value="ECO:0007669"/>
    <property type="project" value="TreeGrafter"/>
</dbReference>
<dbReference type="PANTHER" id="PTHR22939:SF129">
    <property type="entry name" value="SERINE PROTEASE HTRA2, MITOCHONDRIAL"/>
    <property type="match status" value="1"/>
</dbReference>
<evidence type="ECO:0000259" key="4">
    <source>
        <dbReference type="PROSITE" id="PS50106"/>
    </source>
</evidence>
<dbReference type="PROSITE" id="PS50106">
    <property type="entry name" value="PDZ"/>
    <property type="match status" value="1"/>
</dbReference>
<dbReference type="Gene3D" id="2.30.42.10">
    <property type="match status" value="1"/>
</dbReference>
<proteinExistence type="inferred from homology"/>
<feature type="domain" description="PDZ" evidence="4">
    <location>
        <begin position="209"/>
        <end position="260"/>
    </location>
</feature>
<dbReference type="Proteomes" id="UP000813215">
    <property type="component" value="Unassembled WGS sequence"/>
</dbReference>
<dbReference type="InterPro" id="IPR036034">
    <property type="entry name" value="PDZ_sf"/>
</dbReference>